<accession>X1AC32</accession>
<feature type="non-terminal residue" evidence="1">
    <location>
        <position position="1"/>
    </location>
</feature>
<protein>
    <submittedName>
        <fullName evidence="1">Uncharacterized protein</fullName>
    </submittedName>
</protein>
<dbReference type="EMBL" id="BART01004844">
    <property type="protein sequence ID" value="GAG57686.1"/>
    <property type="molecule type" value="Genomic_DNA"/>
</dbReference>
<reference evidence="1" key="1">
    <citation type="journal article" date="2014" name="Front. Microbiol.">
        <title>High frequency of phylogenetically diverse reductive dehalogenase-homologous genes in deep subseafloor sedimentary metagenomes.</title>
        <authorList>
            <person name="Kawai M."/>
            <person name="Futagami T."/>
            <person name="Toyoda A."/>
            <person name="Takaki Y."/>
            <person name="Nishi S."/>
            <person name="Hori S."/>
            <person name="Arai W."/>
            <person name="Tsubouchi T."/>
            <person name="Morono Y."/>
            <person name="Uchiyama I."/>
            <person name="Ito T."/>
            <person name="Fujiyama A."/>
            <person name="Inagaki F."/>
            <person name="Takami H."/>
        </authorList>
    </citation>
    <scope>NUCLEOTIDE SEQUENCE</scope>
    <source>
        <strain evidence="1">Expedition CK06-06</strain>
    </source>
</reference>
<evidence type="ECO:0000313" key="1">
    <source>
        <dbReference type="EMBL" id="GAG57686.1"/>
    </source>
</evidence>
<comment type="caution">
    <text evidence="1">The sequence shown here is derived from an EMBL/GenBank/DDBJ whole genome shotgun (WGS) entry which is preliminary data.</text>
</comment>
<gene>
    <name evidence="1" type="ORF">S01H4_11774</name>
</gene>
<dbReference type="AlphaFoldDB" id="X1AC32"/>
<sequence>FKFRTYSVLGFSLWLCTLSFLFLVTFALGGCAVVEYFKREGPPHYAELYESYDLTRLKVSRAGEVMGLIHDPEYELLSQSTSVIASFGQKKKGYKSWFNMVAFDENELTAKRKYFFWVDEKAKTAPFRSKRRLRFESKMVAEREVLDEPYVNQNARQTAILRQVLVNFRKDVDEVKTDNKKLESLGMLINRMMETILRELDESPVLASNLSSAEGVRFDHMTFGKGQVWMNVADDTVDVKVKVGFF</sequence>
<name>X1AC32_9ZZZZ</name>
<organism evidence="1">
    <name type="scientific">marine sediment metagenome</name>
    <dbReference type="NCBI Taxonomy" id="412755"/>
    <lineage>
        <taxon>unclassified sequences</taxon>
        <taxon>metagenomes</taxon>
        <taxon>ecological metagenomes</taxon>
    </lineage>
</organism>
<proteinExistence type="predicted"/>